<dbReference type="PROSITE" id="PS51257">
    <property type="entry name" value="PROKAR_LIPOPROTEIN"/>
    <property type="match status" value="1"/>
</dbReference>
<keyword evidence="4 5" id="KW-0413">Isomerase</keyword>
<evidence type="ECO:0000256" key="2">
    <source>
        <dbReference type="ARBA" id="ARBA00006577"/>
    </source>
</evidence>
<reference evidence="9 10" key="1">
    <citation type="submission" date="2024-08" db="EMBL/GenBank/DDBJ databases">
        <authorList>
            <person name="Lu H."/>
        </authorList>
    </citation>
    <scope>NUCLEOTIDE SEQUENCE [LARGE SCALE GENOMIC DNA]</scope>
    <source>
        <strain evidence="9 10">BYS180W</strain>
    </source>
</reference>
<gene>
    <name evidence="9" type="ORF">ACG0Z6_05270</name>
</gene>
<evidence type="ECO:0000259" key="8">
    <source>
        <dbReference type="PROSITE" id="PS50059"/>
    </source>
</evidence>
<keyword evidence="3 5" id="KW-0697">Rotamase</keyword>
<evidence type="ECO:0000313" key="9">
    <source>
        <dbReference type="EMBL" id="MFG6447651.1"/>
    </source>
</evidence>
<dbReference type="SUPFAM" id="SSF54534">
    <property type="entry name" value="FKBP-like"/>
    <property type="match status" value="1"/>
</dbReference>
<dbReference type="PROSITE" id="PS50059">
    <property type="entry name" value="FKBP_PPIASE"/>
    <property type="match status" value="1"/>
</dbReference>
<evidence type="ECO:0000256" key="7">
    <source>
        <dbReference type="SAM" id="SignalP"/>
    </source>
</evidence>
<dbReference type="Proteomes" id="UP001606099">
    <property type="component" value="Unassembled WGS sequence"/>
</dbReference>
<dbReference type="RefSeq" id="WP_394459181.1">
    <property type="nucleotide sequence ID" value="NZ_JBIGHZ010000002.1"/>
</dbReference>
<comment type="similarity">
    <text evidence="2 6">Belongs to the FKBP-type PPIase family.</text>
</comment>
<keyword evidence="7" id="KW-0732">Signal</keyword>
<evidence type="ECO:0000256" key="6">
    <source>
        <dbReference type="RuleBase" id="RU003915"/>
    </source>
</evidence>
<dbReference type="Gene3D" id="3.10.50.40">
    <property type="match status" value="1"/>
</dbReference>
<proteinExistence type="inferred from homology"/>
<organism evidence="9 10">
    <name type="scientific">Roseateles rivi</name>
    <dbReference type="NCBI Taxonomy" id="3299028"/>
    <lineage>
        <taxon>Bacteria</taxon>
        <taxon>Pseudomonadati</taxon>
        <taxon>Pseudomonadota</taxon>
        <taxon>Betaproteobacteria</taxon>
        <taxon>Burkholderiales</taxon>
        <taxon>Sphaerotilaceae</taxon>
        <taxon>Roseateles</taxon>
    </lineage>
</organism>
<sequence length="162" mass="16065">MLRSVLKSRRALLGVSMGVVLALSGCGGGSSSDSGGTDWATISGSSAVTTLGMTDVSVGTGATVATGQTVTVHYTGWLYDKRATGNKGSQFDSSVGKTPFAFPLGAGRVIAGWDQGVQGMKVGGKRTLVIPASLGYGAQGAGGGAIPPNAALIFDVEVLAAQ</sequence>
<feature type="domain" description="PPIase FKBP-type" evidence="8">
    <location>
        <begin position="67"/>
        <end position="162"/>
    </location>
</feature>
<dbReference type="InterPro" id="IPR046357">
    <property type="entry name" value="PPIase_dom_sf"/>
</dbReference>
<name>A0ABW7FTJ4_9BURK</name>
<dbReference type="Pfam" id="PF00254">
    <property type="entry name" value="FKBP_C"/>
    <property type="match status" value="1"/>
</dbReference>
<dbReference type="PANTHER" id="PTHR43811">
    <property type="entry name" value="FKBP-TYPE PEPTIDYL-PROLYL CIS-TRANS ISOMERASE FKPA"/>
    <property type="match status" value="1"/>
</dbReference>
<dbReference type="InterPro" id="IPR001179">
    <property type="entry name" value="PPIase_FKBP_dom"/>
</dbReference>
<evidence type="ECO:0000256" key="5">
    <source>
        <dbReference type="PROSITE-ProRule" id="PRU00277"/>
    </source>
</evidence>
<evidence type="ECO:0000256" key="4">
    <source>
        <dbReference type="ARBA" id="ARBA00023235"/>
    </source>
</evidence>
<dbReference type="GO" id="GO:0003755">
    <property type="term" value="F:peptidyl-prolyl cis-trans isomerase activity"/>
    <property type="evidence" value="ECO:0007669"/>
    <property type="project" value="UniProtKB-EC"/>
</dbReference>
<dbReference type="EC" id="5.2.1.8" evidence="6"/>
<accession>A0ABW7FTJ4</accession>
<evidence type="ECO:0000313" key="10">
    <source>
        <dbReference type="Proteomes" id="UP001606099"/>
    </source>
</evidence>
<dbReference type="EMBL" id="JBIGHZ010000002">
    <property type="protein sequence ID" value="MFG6447651.1"/>
    <property type="molecule type" value="Genomic_DNA"/>
</dbReference>
<feature type="signal peptide" evidence="7">
    <location>
        <begin position="1"/>
        <end position="22"/>
    </location>
</feature>
<comment type="caution">
    <text evidence="9">The sequence shown here is derived from an EMBL/GenBank/DDBJ whole genome shotgun (WGS) entry which is preliminary data.</text>
</comment>
<dbReference type="PANTHER" id="PTHR43811:SF19">
    <property type="entry name" value="39 KDA FK506-BINDING NUCLEAR PROTEIN"/>
    <property type="match status" value="1"/>
</dbReference>
<protein>
    <recommendedName>
        <fullName evidence="6">Peptidyl-prolyl cis-trans isomerase</fullName>
        <ecNumber evidence="6">5.2.1.8</ecNumber>
    </recommendedName>
</protein>
<evidence type="ECO:0000256" key="3">
    <source>
        <dbReference type="ARBA" id="ARBA00023110"/>
    </source>
</evidence>
<feature type="chain" id="PRO_5046637868" description="Peptidyl-prolyl cis-trans isomerase" evidence="7">
    <location>
        <begin position="23"/>
        <end position="162"/>
    </location>
</feature>
<evidence type="ECO:0000256" key="1">
    <source>
        <dbReference type="ARBA" id="ARBA00000971"/>
    </source>
</evidence>
<comment type="catalytic activity">
    <reaction evidence="1 5 6">
        <text>[protein]-peptidylproline (omega=180) = [protein]-peptidylproline (omega=0)</text>
        <dbReference type="Rhea" id="RHEA:16237"/>
        <dbReference type="Rhea" id="RHEA-COMP:10747"/>
        <dbReference type="Rhea" id="RHEA-COMP:10748"/>
        <dbReference type="ChEBI" id="CHEBI:83833"/>
        <dbReference type="ChEBI" id="CHEBI:83834"/>
        <dbReference type="EC" id="5.2.1.8"/>
    </reaction>
</comment>
<keyword evidence="10" id="KW-1185">Reference proteome</keyword>